<feature type="domain" description="Bacterial Ig-like" evidence="2">
    <location>
        <begin position="308"/>
        <end position="399"/>
    </location>
</feature>
<sequence>MHDFLRCSEYQGIYMSVIKIIVAGDHTVTRVVDPRRLGSGAVITIEAVPNARYILVDAETGRPLRGVKVQRHGDDLLLSTEGDASPQIEIEHYYGSNGTLLAEGEDGQYYAYDSADGGVATLADGATATLATPGVAPAAEAGATHVNWTAIGLGALGVSAAVAGVAVAASGNATPSSHADTARHEMTPPPAPAIRYLVDNTEPVTGRIDNDAMTNDPCPTVEGAGQRAGDTILVYVDGILAGSTAVSADGTWSFRLQADMALSDGEHSLHAVEVSANGQSSIASERFVVTVGPAVPSRPLLDWVIDDAEPITGIVNRGGVTNDATPTLKGRGEIGTTIYFYDNGGSDPIGSTTVEKSGTWSFTPASPLEDGEHSFTAIAVNRFEHASAPSREYVVTVDTTAPTTPTIDVAHDDAGPIQGPIAKNGYTDDAMPTLTGNAEKNAIVLIRDGGTVIGSTTADDKGNWSFTPGSRLPDGEHDFTVIARDEAGNSSAASETYTVTVDTTGPGTVTIIEVIDDVEPTTGTVPNGGFTNDARPTLEGTAKPNAVVTIRDGDTVLGSVISDKLGKWQFTPALDDGLADGRHTLTAQSVDLVGQQSGPSQPYDIVVDTTPPNKPTIDEIYDDVGDVQGPIANNGYTDDAQPTLSGKAEAGSHVTILDGNQVLGIATVDATGHWTFTPPKSLSEGEHAFTVVARDAAGNTSAASDTFTVNVDTTGWHLPPPVILRVVDDVGAVTGPLSPRDKTDDAQPTICGTALRNSVVFVYDSVFGVQLLLGSTQADANGDWRFEPKPPAAPLVDGDHDIHVIARDEYGYYRGSSNTFPFTVLVGGVATAPAITGVLDATPTLAGNVAHGGITNDAHATVTGTARPGRVVHVYLDDKEVGSVVTDAAGRWWYRSGNALPDGQHKFTAVSEAEDGTMSPKTGDYRIVVDTIAPSPATGTVLHDNVGPMQGPIVNGAITDDATPTFGGKAEAGAIVTIYDGDKAIGSSVVNADGTWAFRPIEPLADGAHSLSTTVTDKAGNTSERGDSIDFTVDTTIDISRASVIAIETVTDHVGAVRGALQPGQSTDDTHPEIAGRATPNSLVKIYADGALVASVVAGADGIWAVKVGTALTDGTYDITATTTTAASGESKPTGPFTLTIDLTPPGKPTIDTATDDVGTIQGPAASGSRIDDKTPGFSGHAEAGAVVTIYDGDTVLGSTVADTTGKWTFTSLARLFDGEHVFTVVASDAAGNASARSDSYTLIVDTEAPPPPVITRVMDDVGLLVGNIISAGITDDSKPMFGGTSEPFALITLYAECDGTMKVLGFVRADEHGNWAIVPDNDMDDGVYHVSASATDVAGNVSDMSEPYTLQIDTTLPRAPSITDVIDDVGSVTGPLNHDGTSVTDDAHPTIKGTADTYALVYIYDKTGKEPVLIGSTKADANGKWQFEPDGDLIDGKHEITARVSGVTGALSDPSDGFGFTVETSEPPTPGTPEITAVYDGSNQVDPNGTTEVTRPRIVGKAAPGFTIYIYENGQDLIGSTVADQHGAWSFQPAYDLDDGIHAFSATSEGPDGETYGPSNIYVIEIESAWYRLDTFFAAPADGEAAAVAAQHAASGDATDPPDAWHAARMVGAGDDAPHPGGRDANVPRHADELTQTHRDGDGNTFVDARNSDFDSHADGMSAQPAVGTPTPIAPQHDGDSVRAPAGFTRDDAPGNLSVQSGMHRTDSSDSSASHHAPDSGVLTIGDSGALKLSLSDVLQDGARDLFADDCHTRLRVKGEAGDVLELSGLDSGAHDWISDGDAVIDGIAYTVYESGAQHAELLVQHGIDTHFA</sequence>
<dbReference type="Proteomes" id="UP001172217">
    <property type="component" value="Unassembled WGS sequence"/>
</dbReference>
<dbReference type="EMBL" id="JAUJQL010000014">
    <property type="protein sequence ID" value="MDN7526374.1"/>
    <property type="molecule type" value="Genomic_DNA"/>
</dbReference>
<feature type="domain" description="Bacterial Ig-like" evidence="2">
    <location>
        <begin position="1273"/>
        <end position="1355"/>
    </location>
</feature>
<feature type="domain" description="Bacterial Ig-like" evidence="2">
    <location>
        <begin position="741"/>
        <end position="824"/>
    </location>
</feature>
<evidence type="ECO:0000313" key="4">
    <source>
        <dbReference type="Proteomes" id="UP001172217"/>
    </source>
</evidence>
<dbReference type="InterPro" id="IPR013783">
    <property type="entry name" value="Ig-like_fold"/>
</dbReference>
<evidence type="ECO:0000313" key="3">
    <source>
        <dbReference type="EMBL" id="MDN7526374.1"/>
    </source>
</evidence>
<feature type="domain" description="Bacterial Ig-like" evidence="2">
    <location>
        <begin position="847"/>
        <end position="931"/>
    </location>
</feature>
<dbReference type="NCBIfam" id="NF033510">
    <property type="entry name" value="Ca_tandemer"/>
    <property type="match status" value="6"/>
</dbReference>
<organism evidence="3 4">
    <name type="scientific">Burkholderia orbicola</name>
    <dbReference type="NCBI Taxonomy" id="2978683"/>
    <lineage>
        <taxon>Bacteria</taxon>
        <taxon>Pseudomonadati</taxon>
        <taxon>Pseudomonadota</taxon>
        <taxon>Betaproteobacteria</taxon>
        <taxon>Burkholderiales</taxon>
        <taxon>Burkholderiaceae</taxon>
        <taxon>Burkholderia</taxon>
        <taxon>Burkholderia cepacia complex</taxon>
    </lineage>
</organism>
<feature type="domain" description="Bacterial Ig-like" evidence="2">
    <location>
        <begin position="1163"/>
        <end position="1247"/>
    </location>
</feature>
<feature type="domain" description="Bacterial Ig-like" evidence="2">
    <location>
        <begin position="629"/>
        <end position="713"/>
    </location>
</feature>
<feature type="domain" description="Bacterial Ig-like" evidence="2">
    <location>
        <begin position="957"/>
        <end position="1035"/>
    </location>
</feature>
<evidence type="ECO:0000256" key="1">
    <source>
        <dbReference type="SAM" id="MobiDB-lite"/>
    </source>
</evidence>
<reference evidence="3" key="1">
    <citation type="submission" date="2023-07" db="EMBL/GenBank/DDBJ databases">
        <title>A collection of bacterial strains from the Burkholderia cepacia Research Laboratory and Repository.</title>
        <authorList>
            <person name="Lipuma J."/>
            <person name="Spilker T."/>
            <person name="Caverly L."/>
        </authorList>
    </citation>
    <scope>NUCLEOTIDE SEQUENCE</scope>
    <source>
        <strain evidence="3">AU45194</strain>
    </source>
</reference>
<comment type="caution">
    <text evidence="3">The sequence shown here is derived from an EMBL/GenBank/DDBJ whole genome shotgun (WGS) entry which is preliminary data.</text>
</comment>
<gene>
    <name evidence="3" type="ORF">QZM70_25880</name>
</gene>
<name>A0ABT8NY25_9BURK</name>
<feature type="domain" description="Bacterial Ig-like" evidence="2">
    <location>
        <begin position="517"/>
        <end position="609"/>
    </location>
</feature>
<proteinExistence type="predicted"/>
<dbReference type="InterPro" id="IPR044016">
    <property type="entry name" value="Big_13"/>
</dbReference>
<feature type="domain" description="Bacterial Ig-like" evidence="2">
    <location>
        <begin position="1370"/>
        <end position="1465"/>
    </location>
</feature>
<accession>A0ABT8NY25</accession>
<dbReference type="Gene3D" id="3.30.420.430">
    <property type="match status" value="9"/>
</dbReference>
<evidence type="ECO:0000259" key="2">
    <source>
        <dbReference type="Pfam" id="PF19077"/>
    </source>
</evidence>
<feature type="domain" description="Bacterial Ig-like" evidence="2">
    <location>
        <begin position="205"/>
        <end position="290"/>
    </location>
</feature>
<dbReference type="Pfam" id="PF19077">
    <property type="entry name" value="Big_13"/>
    <property type="match status" value="13"/>
</dbReference>
<feature type="domain" description="Bacterial Ig-like" evidence="2">
    <location>
        <begin position="1481"/>
        <end position="1556"/>
    </location>
</feature>
<feature type="domain" description="Bacterial Ig-like" evidence="2">
    <location>
        <begin position="1061"/>
        <end position="1142"/>
    </location>
</feature>
<feature type="region of interest" description="Disordered" evidence="1">
    <location>
        <begin position="1636"/>
        <end position="1721"/>
    </location>
</feature>
<keyword evidence="4" id="KW-1185">Reference proteome</keyword>
<dbReference type="Gene3D" id="2.60.40.10">
    <property type="entry name" value="Immunoglobulins"/>
    <property type="match status" value="4"/>
</dbReference>
<feature type="domain" description="Bacterial Ig-like" evidence="2">
    <location>
        <begin position="418"/>
        <end position="503"/>
    </location>
</feature>
<protein>
    <submittedName>
        <fullName evidence="3">Ig-like domain-containing protein</fullName>
    </submittedName>
</protein>